<keyword evidence="2" id="KW-0812">Transmembrane</keyword>
<evidence type="ECO:0000256" key="2">
    <source>
        <dbReference type="SAM" id="Phobius"/>
    </source>
</evidence>
<dbReference type="PATRIC" id="fig|933944.5.peg.4814"/>
<name>A0A1E7JG11_9ACTN</name>
<protein>
    <recommendedName>
        <fullName evidence="6">Gram-positive cocci surface proteins LPxTG domain-containing protein</fullName>
    </recommendedName>
</protein>
<feature type="signal peptide" evidence="3">
    <location>
        <begin position="1"/>
        <end position="21"/>
    </location>
</feature>
<keyword evidence="5" id="KW-1185">Reference proteome</keyword>
<accession>A0A1E7JG11</accession>
<evidence type="ECO:0000256" key="1">
    <source>
        <dbReference type="SAM" id="MobiDB-lite"/>
    </source>
</evidence>
<feature type="region of interest" description="Disordered" evidence="1">
    <location>
        <begin position="21"/>
        <end position="66"/>
    </location>
</feature>
<keyword evidence="3" id="KW-0732">Signal</keyword>
<dbReference type="Proteomes" id="UP000176087">
    <property type="component" value="Unassembled WGS sequence"/>
</dbReference>
<evidence type="ECO:0008006" key="6">
    <source>
        <dbReference type="Google" id="ProtNLM"/>
    </source>
</evidence>
<feature type="transmembrane region" description="Helical" evidence="2">
    <location>
        <begin position="67"/>
        <end position="87"/>
    </location>
</feature>
<gene>
    <name evidence="4" type="ORF">AN215_22815</name>
</gene>
<organism evidence="4 5">
    <name type="scientific">Streptomyces abyssalis</name>
    <dbReference type="NCBI Taxonomy" id="933944"/>
    <lineage>
        <taxon>Bacteria</taxon>
        <taxon>Bacillati</taxon>
        <taxon>Actinomycetota</taxon>
        <taxon>Actinomycetes</taxon>
        <taxon>Kitasatosporales</taxon>
        <taxon>Streptomycetaceae</taxon>
        <taxon>Streptomyces</taxon>
    </lineage>
</organism>
<keyword evidence="2" id="KW-1133">Transmembrane helix</keyword>
<dbReference type="EMBL" id="LJGT01000041">
    <property type="protein sequence ID" value="OEU85390.1"/>
    <property type="molecule type" value="Genomic_DNA"/>
</dbReference>
<comment type="caution">
    <text evidence="4">The sequence shown here is derived from an EMBL/GenBank/DDBJ whole genome shotgun (WGS) entry which is preliminary data.</text>
</comment>
<keyword evidence="2" id="KW-0472">Membrane</keyword>
<evidence type="ECO:0000256" key="3">
    <source>
        <dbReference type="SAM" id="SignalP"/>
    </source>
</evidence>
<evidence type="ECO:0000313" key="5">
    <source>
        <dbReference type="Proteomes" id="UP000176087"/>
    </source>
</evidence>
<proteinExistence type="predicted"/>
<reference evidence="4 5" key="1">
    <citation type="journal article" date="2016" name="Front. Microbiol.">
        <title>Comparative Genomics Analysis of Streptomyces Species Reveals Their Adaptation to the Marine Environment and Their Diversity at the Genomic Level.</title>
        <authorList>
            <person name="Tian X."/>
            <person name="Zhang Z."/>
            <person name="Yang T."/>
            <person name="Chen M."/>
            <person name="Li J."/>
            <person name="Chen F."/>
            <person name="Yang J."/>
            <person name="Li W."/>
            <person name="Zhang B."/>
            <person name="Zhang Z."/>
            <person name="Wu J."/>
            <person name="Zhang C."/>
            <person name="Long L."/>
            <person name="Xiao J."/>
        </authorList>
    </citation>
    <scope>NUCLEOTIDE SEQUENCE [LARGE SCALE GENOMIC DNA]</scope>
    <source>
        <strain evidence="4 5">SCSIO 10390</strain>
    </source>
</reference>
<feature type="compositionally biased region" description="Low complexity" evidence="1">
    <location>
        <begin position="31"/>
        <end position="60"/>
    </location>
</feature>
<evidence type="ECO:0000313" key="4">
    <source>
        <dbReference type="EMBL" id="OEU85390.1"/>
    </source>
</evidence>
<dbReference type="AlphaFoldDB" id="A0A1E7JG11"/>
<sequence>MTATAAGSVLCALWFVPSAKATPEAPGPGTGTHHSVTSTSDAAASSSSAPTRSRAQAGAADPGGDGLTTPFVLSALGLAGTGGALIVRARRRASPSSEV</sequence>
<feature type="chain" id="PRO_5009195582" description="Gram-positive cocci surface proteins LPxTG domain-containing protein" evidence="3">
    <location>
        <begin position="22"/>
        <end position="99"/>
    </location>
</feature>